<dbReference type="PANTHER" id="PTHR42760:SF133">
    <property type="entry name" value="3-OXOACYL-[ACYL-CARRIER-PROTEIN] REDUCTASE"/>
    <property type="match status" value="1"/>
</dbReference>
<evidence type="ECO:0000256" key="2">
    <source>
        <dbReference type="ARBA" id="ARBA00023002"/>
    </source>
</evidence>
<dbReference type="FunFam" id="3.40.50.720:FF:000084">
    <property type="entry name" value="Short-chain dehydrogenase reductase"/>
    <property type="match status" value="1"/>
</dbReference>
<feature type="domain" description="Ketoreductase" evidence="5">
    <location>
        <begin position="7"/>
        <end position="201"/>
    </location>
</feature>
<comment type="caution">
    <text evidence="6">The sequence shown here is derived from an EMBL/GenBank/DDBJ whole genome shotgun (WGS) entry which is preliminary data.</text>
</comment>
<dbReference type="InterPro" id="IPR023985">
    <property type="entry name" value="SDR_subfam_1"/>
</dbReference>
<dbReference type="Pfam" id="PF00106">
    <property type="entry name" value="adh_short"/>
    <property type="match status" value="1"/>
</dbReference>
<comment type="similarity">
    <text evidence="1 4">Belongs to the short-chain dehydrogenases/reductases (SDR) family.</text>
</comment>
<dbReference type="EMBL" id="BHYM01000023">
    <property type="protein sequence ID" value="GCE39019.1"/>
    <property type="molecule type" value="Genomic_DNA"/>
</dbReference>
<organism evidence="6 7">
    <name type="scientific">Rhodococcus wratislaviensis</name>
    <name type="common">Tsukamurella wratislaviensis</name>
    <dbReference type="NCBI Taxonomy" id="44752"/>
    <lineage>
        <taxon>Bacteria</taxon>
        <taxon>Bacillati</taxon>
        <taxon>Actinomycetota</taxon>
        <taxon>Actinomycetes</taxon>
        <taxon>Mycobacteriales</taxon>
        <taxon>Nocardiaceae</taxon>
        <taxon>Rhodococcus</taxon>
    </lineage>
</organism>
<evidence type="ECO:0000313" key="7">
    <source>
        <dbReference type="Proteomes" id="UP000287519"/>
    </source>
</evidence>
<name>A0A402C5Y6_RHOWR</name>
<dbReference type="PROSITE" id="PS00061">
    <property type="entry name" value="ADH_SHORT"/>
    <property type="match status" value="1"/>
</dbReference>
<dbReference type="NCBIfam" id="TIGR03971">
    <property type="entry name" value="SDR_subfam_1"/>
    <property type="match status" value="1"/>
</dbReference>
<dbReference type="RefSeq" id="WP_124391486.1">
    <property type="nucleotide sequence ID" value="NZ_BHYM01000023.1"/>
</dbReference>
<dbReference type="SUPFAM" id="SSF51735">
    <property type="entry name" value="NAD(P)-binding Rossmann-fold domains"/>
    <property type="match status" value="1"/>
</dbReference>
<dbReference type="InterPro" id="IPR057326">
    <property type="entry name" value="KR_dom"/>
</dbReference>
<keyword evidence="2" id="KW-0560">Oxidoreductase</keyword>
<gene>
    <name evidence="6" type="ORF">Rhow_002543</name>
</gene>
<dbReference type="GO" id="GO:0016616">
    <property type="term" value="F:oxidoreductase activity, acting on the CH-OH group of donors, NAD or NADP as acceptor"/>
    <property type="evidence" value="ECO:0007669"/>
    <property type="project" value="UniProtKB-ARBA"/>
</dbReference>
<dbReference type="InterPro" id="IPR002347">
    <property type="entry name" value="SDR_fam"/>
</dbReference>
<accession>A0A402C5Y6</accession>
<dbReference type="InterPro" id="IPR020904">
    <property type="entry name" value="Sc_DH/Rdtase_CS"/>
</dbReference>
<dbReference type="AlphaFoldDB" id="A0A402C5Y6"/>
<evidence type="ECO:0000256" key="3">
    <source>
        <dbReference type="ARBA" id="ARBA00023027"/>
    </source>
</evidence>
<dbReference type="PRINTS" id="PR00081">
    <property type="entry name" value="GDHRDH"/>
</dbReference>
<dbReference type="OrthoDB" id="5173603at2"/>
<proteinExistence type="inferred from homology"/>
<protein>
    <submittedName>
        <fullName evidence="6">Short-chain dehydrogenase/reductase SDR</fullName>
    </submittedName>
</protein>
<evidence type="ECO:0000256" key="4">
    <source>
        <dbReference type="RuleBase" id="RU000363"/>
    </source>
</evidence>
<dbReference type="CDD" id="cd05233">
    <property type="entry name" value="SDR_c"/>
    <property type="match status" value="1"/>
</dbReference>
<keyword evidence="3" id="KW-0520">NAD</keyword>
<dbReference type="Gene3D" id="3.40.50.720">
    <property type="entry name" value="NAD(P)-binding Rossmann-like Domain"/>
    <property type="match status" value="1"/>
</dbReference>
<sequence>MNRLDGKTAFITGGARGQGRAIAEKFAREGANIIVCDIDGPIEHIKYPLATAADLKETAASVERIGRGVVAEIADVRDQEQIDRVVGAGLDKFGHIDVVVANAGVLDNKPFWEMTDSEWNVVTDICLNGVWRTVKAVAPHMMERMRGSVILTSSTNGQEGDAGNMSYVAAKHGVIGVMKSAALALGQYNIRVNTLLPGPVDTLINDNPGTRDRITGKTGATREDYLAACRNWHVLRGRSALAPEAVSDGAIWLASDESRHVTGLEMLIDAGHRLLPGLNFNNDFVDEEASF</sequence>
<dbReference type="PANTHER" id="PTHR42760">
    <property type="entry name" value="SHORT-CHAIN DEHYDROGENASES/REDUCTASES FAMILY MEMBER"/>
    <property type="match status" value="1"/>
</dbReference>
<dbReference type="PRINTS" id="PR00080">
    <property type="entry name" value="SDRFAMILY"/>
</dbReference>
<dbReference type="InterPro" id="IPR036291">
    <property type="entry name" value="NAD(P)-bd_dom_sf"/>
</dbReference>
<reference evidence="6 7" key="1">
    <citation type="submission" date="2018-11" db="EMBL/GenBank/DDBJ databases">
        <title>Microbial catabolism of amino acid.</title>
        <authorList>
            <person name="Hibi M."/>
            <person name="Ogawa J."/>
        </authorList>
    </citation>
    <scope>NUCLEOTIDE SEQUENCE [LARGE SCALE GENOMIC DNA]</scope>
    <source>
        <strain evidence="6 7">C31-06</strain>
    </source>
</reference>
<keyword evidence="7" id="KW-1185">Reference proteome</keyword>
<dbReference type="Proteomes" id="UP000287519">
    <property type="component" value="Unassembled WGS sequence"/>
</dbReference>
<evidence type="ECO:0000256" key="1">
    <source>
        <dbReference type="ARBA" id="ARBA00006484"/>
    </source>
</evidence>
<evidence type="ECO:0000313" key="6">
    <source>
        <dbReference type="EMBL" id="GCE39019.1"/>
    </source>
</evidence>
<evidence type="ECO:0000259" key="5">
    <source>
        <dbReference type="SMART" id="SM00822"/>
    </source>
</evidence>
<dbReference type="SMART" id="SM00822">
    <property type="entry name" value="PKS_KR"/>
    <property type="match status" value="1"/>
</dbReference>